<feature type="non-terminal residue" evidence="4">
    <location>
        <position position="1"/>
    </location>
</feature>
<dbReference type="OrthoDB" id="5965730at2759"/>
<keyword evidence="1" id="KW-0732">Signal</keyword>
<dbReference type="PANTHER" id="PTHR15261:SF4">
    <property type="entry name" value="THROMBOSPONDIN-TYPE LAMININ G DOMAIN AND EAR REPEAT-CONTAINING PROTEIN"/>
    <property type="match status" value="1"/>
</dbReference>
<dbReference type="Proteomes" id="UP001163046">
    <property type="component" value="Unassembled WGS sequence"/>
</dbReference>
<protein>
    <submittedName>
        <fullName evidence="4">Uncharacterized protein</fullName>
    </submittedName>
</protein>
<evidence type="ECO:0000256" key="1">
    <source>
        <dbReference type="ARBA" id="ARBA00022729"/>
    </source>
</evidence>
<dbReference type="PANTHER" id="PTHR15261">
    <property type="entry name" value="THROMBOSPONDIN-TYPE LAMININ G DOMAIN AND EAR REPEAT-CONTAINING"/>
    <property type="match status" value="1"/>
</dbReference>
<dbReference type="Pfam" id="PF03736">
    <property type="entry name" value="EPTP"/>
    <property type="match status" value="2"/>
</dbReference>
<reference evidence="4" key="1">
    <citation type="submission" date="2023-01" db="EMBL/GenBank/DDBJ databases">
        <title>Genome assembly of the deep-sea coral Lophelia pertusa.</title>
        <authorList>
            <person name="Herrera S."/>
            <person name="Cordes E."/>
        </authorList>
    </citation>
    <scope>NUCLEOTIDE SEQUENCE</scope>
    <source>
        <strain evidence="4">USNM1676648</strain>
        <tissue evidence="4">Polyp</tissue>
    </source>
</reference>
<proteinExistence type="predicted"/>
<evidence type="ECO:0000256" key="3">
    <source>
        <dbReference type="SAM" id="MobiDB-lite"/>
    </source>
</evidence>
<accession>A0A9W9YUH7</accession>
<dbReference type="PROSITE" id="PS50912">
    <property type="entry name" value="EAR"/>
    <property type="match status" value="2"/>
</dbReference>
<keyword evidence="5" id="KW-1185">Reference proteome</keyword>
<dbReference type="AlphaFoldDB" id="A0A9W9YUH7"/>
<dbReference type="InterPro" id="IPR009039">
    <property type="entry name" value="EAR"/>
</dbReference>
<evidence type="ECO:0000256" key="2">
    <source>
        <dbReference type="ARBA" id="ARBA00022737"/>
    </source>
</evidence>
<organism evidence="4 5">
    <name type="scientific">Desmophyllum pertusum</name>
    <dbReference type="NCBI Taxonomy" id="174260"/>
    <lineage>
        <taxon>Eukaryota</taxon>
        <taxon>Metazoa</taxon>
        <taxon>Cnidaria</taxon>
        <taxon>Anthozoa</taxon>
        <taxon>Hexacorallia</taxon>
        <taxon>Scleractinia</taxon>
        <taxon>Caryophylliina</taxon>
        <taxon>Caryophylliidae</taxon>
        <taxon>Desmophyllum</taxon>
    </lineage>
</organism>
<name>A0A9W9YUH7_9CNID</name>
<dbReference type="EMBL" id="MU826904">
    <property type="protein sequence ID" value="KAJ7369580.1"/>
    <property type="molecule type" value="Genomic_DNA"/>
</dbReference>
<gene>
    <name evidence="4" type="ORF">OS493_037872</name>
</gene>
<sequence>EGKDLLERKDHKGNTDRKECREHVTHRDPHVVQLVRTVYRWYQIVLSLQLTFKKGCSTGFHFFEKVQDLPTRGARAVEHCTIDGGLFLAFANYHGDINKHKTSSMIYKMDQTSGQFTLHQTLQTRGAYELEYFSIADKHFLAVANMYDGTYQLDSAVYQWNGQRFVVFQKIPTNGGSHFTFFYDKWRGKVYGSGKPS</sequence>
<feature type="region of interest" description="Disordered" evidence="3">
    <location>
        <begin position="1"/>
        <end position="22"/>
    </location>
</feature>
<dbReference type="GO" id="GO:0007165">
    <property type="term" value="P:signal transduction"/>
    <property type="evidence" value="ECO:0007669"/>
    <property type="project" value="TreeGrafter"/>
</dbReference>
<evidence type="ECO:0000313" key="4">
    <source>
        <dbReference type="EMBL" id="KAJ7369580.1"/>
    </source>
</evidence>
<evidence type="ECO:0000313" key="5">
    <source>
        <dbReference type="Proteomes" id="UP001163046"/>
    </source>
</evidence>
<comment type="caution">
    <text evidence="4">The sequence shown here is derived from an EMBL/GenBank/DDBJ whole genome shotgun (WGS) entry which is preliminary data.</text>
</comment>
<keyword evidence="2" id="KW-0677">Repeat</keyword>
<dbReference type="InterPro" id="IPR005492">
    <property type="entry name" value="EPTP"/>
</dbReference>